<gene>
    <name evidence="2" type="ORF">SAMN02910406_01147</name>
</gene>
<evidence type="ECO:0000256" key="1">
    <source>
        <dbReference type="SAM" id="Phobius"/>
    </source>
</evidence>
<dbReference type="RefSeq" id="WP_074960600.1">
    <property type="nucleotide sequence ID" value="NZ_FOKQ01000007.1"/>
</dbReference>
<accession>A0A1I1GJD8</accession>
<evidence type="ECO:0000313" key="2">
    <source>
        <dbReference type="EMBL" id="SFC09988.1"/>
    </source>
</evidence>
<sequence length="262" mass="30221">MKTIEQNDMISSEKDSGKEKKSKTERLLFLFAICYAVGYAPDFWANMKSVSFIGAAESTANYLLIITISKLLRYIAVIVTLELLAVHFLSSYRNNKAYLASLDEEDKRIAEMEDSWAKQVAELKCQNERKANKKFWLLIIPFILITALVIGILAYSFSKKDVYFPEAGKLAEIYRDMSENETLTVSNIEKISFYNDTKGYINYMICTDESGNEYRFPISKQDWGKLFNEKCDHSEKGFRAEYLNNSHIITDYTFEASTETQE</sequence>
<name>A0A1I1GJD8_RUMAL</name>
<protein>
    <submittedName>
        <fullName evidence="2">Uncharacterized protein</fullName>
    </submittedName>
</protein>
<reference evidence="2 3" key="1">
    <citation type="submission" date="2016-10" db="EMBL/GenBank/DDBJ databases">
        <authorList>
            <person name="de Groot N.N."/>
        </authorList>
    </citation>
    <scope>NUCLEOTIDE SEQUENCE [LARGE SCALE GENOMIC DNA]</scope>
    <source>
        <strain evidence="2 3">AR67</strain>
    </source>
</reference>
<feature type="transmembrane region" description="Helical" evidence="1">
    <location>
        <begin position="71"/>
        <end position="89"/>
    </location>
</feature>
<feature type="transmembrane region" description="Helical" evidence="1">
    <location>
        <begin position="27"/>
        <end position="45"/>
    </location>
</feature>
<organism evidence="2 3">
    <name type="scientific">Ruminococcus albus</name>
    <dbReference type="NCBI Taxonomy" id="1264"/>
    <lineage>
        <taxon>Bacteria</taxon>
        <taxon>Bacillati</taxon>
        <taxon>Bacillota</taxon>
        <taxon>Clostridia</taxon>
        <taxon>Eubacteriales</taxon>
        <taxon>Oscillospiraceae</taxon>
        <taxon>Ruminococcus</taxon>
    </lineage>
</organism>
<dbReference type="Proteomes" id="UP000182192">
    <property type="component" value="Unassembled WGS sequence"/>
</dbReference>
<keyword evidence="1" id="KW-0472">Membrane</keyword>
<dbReference type="EMBL" id="FOKQ01000007">
    <property type="protein sequence ID" value="SFC09988.1"/>
    <property type="molecule type" value="Genomic_DNA"/>
</dbReference>
<evidence type="ECO:0000313" key="3">
    <source>
        <dbReference type="Proteomes" id="UP000182192"/>
    </source>
</evidence>
<feature type="transmembrane region" description="Helical" evidence="1">
    <location>
        <begin position="135"/>
        <end position="157"/>
    </location>
</feature>
<proteinExistence type="predicted"/>
<keyword evidence="1" id="KW-0812">Transmembrane</keyword>
<dbReference type="OrthoDB" id="1836949at2"/>
<keyword evidence="1" id="KW-1133">Transmembrane helix</keyword>
<dbReference type="AlphaFoldDB" id="A0A1I1GJD8"/>